<gene>
    <name evidence="1" type="ORF">BC05F1_00951</name>
</gene>
<name>A0A1C4ALY6_9BACI</name>
<organism evidence="1 2">
    <name type="scientific">Bacillus wiedmannii</name>
    <dbReference type="NCBI Taxonomy" id="1890302"/>
    <lineage>
        <taxon>Bacteria</taxon>
        <taxon>Bacillati</taxon>
        <taxon>Bacillota</taxon>
        <taxon>Bacilli</taxon>
        <taxon>Bacillales</taxon>
        <taxon>Bacillaceae</taxon>
        <taxon>Bacillus</taxon>
        <taxon>Bacillus cereus group</taxon>
    </lineage>
</organism>
<dbReference type="AlphaFoldDB" id="A0A1C4ALY6"/>
<protein>
    <submittedName>
        <fullName evidence="1">Uncharacterized protein</fullName>
    </submittedName>
</protein>
<proteinExistence type="predicted"/>
<accession>A0A1C4ALY6</accession>
<evidence type="ECO:0000313" key="2">
    <source>
        <dbReference type="Proteomes" id="UP000196052"/>
    </source>
</evidence>
<evidence type="ECO:0000313" key="1">
    <source>
        <dbReference type="EMBL" id="SCB95581.1"/>
    </source>
</evidence>
<sequence>MIDFIGEIKKIEKQIENVEWD</sequence>
<dbReference type="EMBL" id="FMBE01000012">
    <property type="protein sequence ID" value="SCB95581.1"/>
    <property type="molecule type" value="Genomic_DNA"/>
</dbReference>
<dbReference type="Proteomes" id="UP000196052">
    <property type="component" value="Unassembled WGS sequence"/>
</dbReference>
<reference evidence="2" key="1">
    <citation type="submission" date="2016-08" db="EMBL/GenBank/DDBJ databases">
        <authorList>
            <person name="Loux V."/>
            <person name="Rue O."/>
        </authorList>
    </citation>
    <scope>NUCLEOTIDE SEQUENCE [LARGE SCALE GENOMIC DNA]</scope>
    <source>
        <strain evidence="2">INRA Bc05-F1</strain>
    </source>
</reference>